<proteinExistence type="predicted"/>
<protein>
    <submittedName>
        <fullName evidence="1">Uncharacterized protein</fullName>
    </submittedName>
</protein>
<comment type="caution">
    <text evidence="1">The sequence shown here is derived from an EMBL/GenBank/DDBJ whole genome shotgun (WGS) entry which is preliminary data.</text>
</comment>
<evidence type="ECO:0000313" key="1">
    <source>
        <dbReference type="EMBL" id="PBQ24366.1"/>
    </source>
</evidence>
<dbReference type="Proteomes" id="UP000217918">
    <property type="component" value="Unassembled WGS sequence"/>
</dbReference>
<sequence>MCRVNNITDLGIEKCLIVSVLLRQILTSFIDINDKSTVIVTVGLSFLFRNKYQTFMQNLVGAAEGGSVGLWSGKYYEHKIGKELRIRLIDFGSKFFVTLDFINKIR</sequence>
<dbReference type="EMBL" id="NVYO01000001">
    <property type="protein sequence ID" value="PBQ24366.1"/>
    <property type="molecule type" value="Genomic_DNA"/>
</dbReference>
<accession>A0A2A3U0G2</accession>
<name>A0A2A3U0G2_LEVBR</name>
<dbReference type="AlphaFoldDB" id="A0A2A3U0G2"/>
<reference evidence="1 2" key="1">
    <citation type="submission" date="2017-09" db="EMBL/GenBank/DDBJ databases">
        <title>Genome sequence of Lactobacillus brevis D7.</title>
        <authorList>
            <person name="Kwon M.-S."/>
            <person name="Lim S.K."/>
            <person name="Choi H.-J."/>
        </authorList>
    </citation>
    <scope>NUCLEOTIDE SEQUENCE [LARGE SCALE GENOMIC DNA]</scope>
    <source>
        <strain evidence="1 2">D7</strain>
    </source>
</reference>
<gene>
    <name evidence="1" type="ORF">CNR29_10235</name>
</gene>
<organism evidence="1 2">
    <name type="scientific">Levilactobacillus brevis</name>
    <name type="common">Lactobacillus brevis</name>
    <dbReference type="NCBI Taxonomy" id="1580"/>
    <lineage>
        <taxon>Bacteria</taxon>
        <taxon>Bacillati</taxon>
        <taxon>Bacillota</taxon>
        <taxon>Bacilli</taxon>
        <taxon>Lactobacillales</taxon>
        <taxon>Lactobacillaceae</taxon>
        <taxon>Levilactobacillus</taxon>
    </lineage>
</organism>
<evidence type="ECO:0000313" key="2">
    <source>
        <dbReference type="Proteomes" id="UP000217918"/>
    </source>
</evidence>